<evidence type="ECO:0000313" key="3">
    <source>
        <dbReference type="Proteomes" id="UP000293995"/>
    </source>
</evidence>
<keyword evidence="1" id="KW-0732">Signal</keyword>
<dbReference type="OrthoDB" id="3268648at2"/>
<organism evidence="2 3">
    <name type="scientific">Microbacterium protaetiae</name>
    <dbReference type="NCBI Taxonomy" id="2509458"/>
    <lineage>
        <taxon>Bacteria</taxon>
        <taxon>Bacillati</taxon>
        <taxon>Actinomycetota</taxon>
        <taxon>Actinomycetes</taxon>
        <taxon>Micrococcales</taxon>
        <taxon>Microbacteriaceae</taxon>
        <taxon>Microbacterium</taxon>
    </lineage>
</organism>
<feature type="chain" id="PRO_5039203606" description="Peptidoglycan-binding protein" evidence="1">
    <location>
        <begin position="24"/>
        <end position="329"/>
    </location>
</feature>
<dbReference type="InterPro" id="IPR036365">
    <property type="entry name" value="PGBD-like_sf"/>
</dbReference>
<accession>A0A4P6EH46</accession>
<evidence type="ECO:0008006" key="4">
    <source>
        <dbReference type="Google" id="ProtNLM"/>
    </source>
</evidence>
<dbReference type="Gene3D" id="1.10.101.10">
    <property type="entry name" value="PGBD-like superfamily/PGBD"/>
    <property type="match status" value="1"/>
</dbReference>
<dbReference type="SUPFAM" id="SSF47090">
    <property type="entry name" value="PGBD-like"/>
    <property type="match status" value="1"/>
</dbReference>
<protein>
    <recommendedName>
        <fullName evidence="4">Peptidoglycan-binding protein</fullName>
    </recommendedName>
</protein>
<dbReference type="AlphaFoldDB" id="A0A4P6EH46"/>
<reference evidence="2 3" key="1">
    <citation type="submission" date="2019-01" db="EMBL/GenBank/DDBJ databases">
        <title>Genome sequencing of strain DFW100M-13.</title>
        <authorList>
            <person name="Heo J."/>
            <person name="Kim S.-J."/>
            <person name="Kim J.-S."/>
            <person name="Hong S.-B."/>
            <person name="Kwon S.-W."/>
        </authorList>
    </citation>
    <scope>NUCLEOTIDE SEQUENCE [LARGE SCALE GENOMIC DNA]</scope>
    <source>
        <strain evidence="2 3">DFW100M-13</strain>
    </source>
</reference>
<proteinExistence type="predicted"/>
<name>A0A4P6EH46_9MICO</name>
<keyword evidence="3" id="KW-1185">Reference proteome</keyword>
<dbReference type="EMBL" id="CP035494">
    <property type="protein sequence ID" value="QAY61246.1"/>
    <property type="molecule type" value="Genomic_DNA"/>
</dbReference>
<feature type="signal peptide" evidence="1">
    <location>
        <begin position="1"/>
        <end position="23"/>
    </location>
</feature>
<dbReference type="InterPro" id="IPR036366">
    <property type="entry name" value="PGBDSf"/>
</dbReference>
<gene>
    <name evidence="2" type="ORF">ET475_15495</name>
</gene>
<evidence type="ECO:0000313" key="2">
    <source>
        <dbReference type="EMBL" id="QAY61246.1"/>
    </source>
</evidence>
<dbReference type="KEGG" id="mprt:ET475_15495"/>
<dbReference type="RefSeq" id="WP_129392307.1">
    <property type="nucleotide sequence ID" value="NZ_CP035494.1"/>
</dbReference>
<evidence type="ECO:0000256" key="1">
    <source>
        <dbReference type="SAM" id="SignalP"/>
    </source>
</evidence>
<dbReference type="Proteomes" id="UP000293995">
    <property type="component" value="Chromosome"/>
</dbReference>
<sequence length="329" mass="33343">MLTLVFGAGWWLALAFESPAQRAAVATAPPPGPVLADVSEGVLAKTISARGTIQDSTVVTRVLPAPDATTVVTGRPVARGQVVSSGESFITLNGRPVFALVGKFPFYRDLEHGSSGPDVEQLQRALRISVTGVYDGATAAAVSSMYARAHASAPDVVPASALIVIPKAMRLTSAPTIGDVLSADASASFSSGNLVARVGVSSSIAEGIETGMKVQLTTTGQTVDGTVTAVDRDGDDAKVAMVPVKPFATAQDGRAIVAVIVLREVAPKGLTVPSTAVIGAGATSARVLKQQTDGSFLAVAVTEVGELDGTSAIVATDGDLVVGDRVRVG</sequence>